<keyword evidence="2" id="KW-1185">Reference proteome</keyword>
<feature type="non-terminal residue" evidence="1">
    <location>
        <position position="1"/>
    </location>
</feature>
<proteinExistence type="predicted"/>
<gene>
    <name evidence="1" type="ORF">O181_112769</name>
</gene>
<reference evidence="1" key="1">
    <citation type="submission" date="2021-03" db="EMBL/GenBank/DDBJ databases">
        <title>Draft genome sequence of rust myrtle Austropuccinia psidii MF-1, a brazilian biotype.</title>
        <authorList>
            <person name="Quecine M.C."/>
            <person name="Pachon D.M.R."/>
            <person name="Bonatelli M.L."/>
            <person name="Correr F.H."/>
            <person name="Franceschini L.M."/>
            <person name="Leite T.F."/>
            <person name="Margarido G.R.A."/>
            <person name="Almeida C.A."/>
            <person name="Ferrarezi J.A."/>
            <person name="Labate C.A."/>
        </authorList>
    </citation>
    <scope>NUCLEOTIDE SEQUENCE</scope>
    <source>
        <strain evidence="1">MF-1</strain>
    </source>
</reference>
<organism evidence="1 2">
    <name type="scientific">Austropuccinia psidii MF-1</name>
    <dbReference type="NCBI Taxonomy" id="1389203"/>
    <lineage>
        <taxon>Eukaryota</taxon>
        <taxon>Fungi</taxon>
        <taxon>Dikarya</taxon>
        <taxon>Basidiomycota</taxon>
        <taxon>Pucciniomycotina</taxon>
        <taxon>Pucciniomycetes</taxon>
        <taxon>Pucciniales</taxon>
        <taxon>Sphaerophragmiaceae</taxon>
        <taxon>Austropuccinia</taxon>
    </lineage>
</organism>
<accession>A0A9Q3K4K3</accession>
<evidence type="ECO:0000313" key="1">
    <source>
        <dbReference type="EMBL" id="MBW0573054.1"/>
    </source>
</evidence>
<evidence type="ECO:0000313" key="2">
    <source>
        <dbReference type="Proteomes" id="UP000765509"/>
    </source>
</evidence>
<dbReference type="AlphaFoldDB" id="A0A9Q3K4K3"/>
<dbReference type="Proteomes" id="UP000765509">
    <property type="component" value="Unassembled WGS sequence"/>
</dbReference>
<name>A0A9Q3K4K3_9BASI</name>
<protein>
    <submittedName>
        <fullName evidence="1">Uncharacterized protein</fullName>
    </submittedName>
</protein>
<dbReference type="EMBL" id="AVOT02091268">
    <property type="protein sequence ID" value="MBW0573054.1"/>
    <property type="molecule type" value="Genomic_DNA"/>
</dbReference>
<comment type="caution">
    <text evidence="1">The sequence shown here is derived from an EMBL/GenBank/DDBJ whole genome shotgun (WGS) entry which is preliminary data.</text>
</comment>
<sequence length="89" mass="10076">AHRLELGIYGGLHEEGVKWHIYGGMPPYMSRVLTLNTRFFMLVQVPNAPDTNAYAQCFRCDSLSFSSFPMLHMQFLTLVQVPKASRASP</sequence>